<evidence type="ECO:0000313" key="1">
    <source>
        <dbReference type="EMBL" id="WBA44371.1"/>
    </source>
</evidence>
<sequence>MQYIALAFNTPEPHLTDLTRHLLVLAQAAGYSPRVDWLEMAGDGLTAFVQSRCITRVVFLNCPSRPSLKISSDGITQDVFNSAWDGRSSKFEQFLADVSVICAEQPYYVIMGEEWFVYQYVRYHEGPLAKLATILHLNRSWRFQLYNFETESNSDDSETPLIFRVIPGTANPAQW</sequence>
<keyword evidence="1" id="KW-0614">Plasmid</keyword>
<dbReference type="Proteomes" id="UP001211005">
    <property type="component" value="Plasmid unnamed2"/>
</dbReference>
<name>A0ABY7LXY1_9BACT</name>
<dbReference type="EMBL" id="CP114769">
    <property type="protein sequence ID" value="WBA44371.1"/>
    <property type="molecule type" value="Genomic_DNA"/>
</dbReference>
<reference evidence="1 2" key="1">
    <citation type="submission" date="2022-12" db="EMBL/GenBank/DDBJ databases">
        <title>Hymenobacter canadensis sp. nov. isolated from lake water of the Cambridge Bay, Canada.</title>
        <authorList>
            <person name="Kim W.H."/>
            <person name="Lee Y.M."/>
        </authorList>
    </citation>
    <scope>NUCLEOTIDE SEQUENCE [LARGE SCALE GENOMIC DNA]</scope>
    <source>
        <strain evidence="1 2">PAMC 29467</strain>
        <plasmid evidence="1 2">unnamed2</plasmid>
    </source>
</reference>
<geneLocation type="plasmid" evidence="1 2">
    <name>unnamed2</name>
</geneLocation>
<protein>
    <submittedName>
        <fullName evidence="1">Uncharacterized protein</fullName>
    </submittedName>
</protein>
<gene>
    <name evidence="1" type="ORF">O3303_21430</name>
</gene>
<proteinExistence type="predicted"/>
<keyword evidence="2" id="KW-1185">Reference proteome</keyword>
<dbReference type="RefSeq" id="WP_269562389.1">
    <property type="nucleotide sequence ID" value="NZ_CP114769.1"/>
</dbReference>
<organism evidence="1 2">
    <name type="scientific">Hymenobacter canadensis</name>
    <dbReference type="NCBI Taxonomy" id="2999067"/>
    <lineage>
        <taxon>Bacteria</taxon>
        <taxon>Pseudomonadati</taxon>
        <taxon>Bacteroidota</taxon>
        <taxon>Cytophagia</taxon>
        <taxon>Cytophagales</taxon>
        <taxon>Hymenobacteraceae</taxon>
        <taxon>Hymenobacter</taxon>
    </lineage>
</organism>
<accession>A0ABY7LXY1</accession>
<evidence type="ECO:0000313" key="2">
    <source>
        <dbReference type="Proteomes" id="UP001211005"/>
    </source>
</evidence>